<dbReference type="SMART" id="SM00186">
    <property type="entry name" value="FBG"/>
    <property type="match status" value="1"/>
</dbReference>
<dbReference type="InterPro" id="IPR050373">
    <property type="entry name" value="Fibrinogen_C-term_domain"/>
</dbReference>
<dbReference type="Pfam" id="PF00147">
    <property type="entry name" value="Fibrinogen_C"/>
    <property type="match status" value="2"/>
</dbReference>
<dbReference type="EMBL" id="JARBDR010000496">
    <property type="protein sequence ID" value="KAJ8311542.1"/>
    <property type="molecule type" value="Genomic_DNA"/>
</dbReference>
<dbReference type="PANTHER" id="PTHR19143">
    <property type="entry name" value="FIBRINOGEN/TENASCIN/ANGIOPOEITIN"/>
    <property type="match status" value="1"/>
</dbReference>
<dbReference type="InterPro" id="IPR014716">
    <property type="entry name" value="Fibrinogen_a/b/g_C_1"/>
</dbReference>
<protein>
    <recommendedName>
        <fullName evidence="1">Fibrinogen C-terminal domain-containing protein</fullName>
    </recommendedName>
</protein>
<name>A0ABQ9F2E0_TEGGR</name>
<keyword evidence="3" id="KW-1185">Reference proteome</keyword>
<evidence type="ECO:0000313" key="2">
    <source>
        <dbReference type="EMBL" id="KAJ8311542.1"/>
    </source>
</evidence>
<evidence type="ECO:0000313" key="3">
    <source>
        <dbReference type="Proteomes" id="UP001217089"/>
    </source>
</evidence>
<organism evidence="2 3">
    <name type="scientific">Tegillarca granosa</name>
    <name type="common">Malaysian cockle</name>
    <name type="synonym">Anadara granosa</name>
    <dbReference type="NCBI Taxonomy" id="220873"/>
    <lineage>
        <taxon>Eukaryota</taxon>
        <taxon>Metazoa</taxon>
        <taxon>Spiralia</taxon>
        <taxon>Lophotrochozoa</taxon>
        <taxon>Mollusca</taxon>
        <taxon>Bivalvia</taxon>
        <taxon>Autobranchia</taxon>
        <taxon>Pteriomorphia</taxon>
        <taxon>Arcoida</taxon>
        <taxon>Arcoidea</taxon>
        <taxon>Arcidae</taxon>
        <taxon>Tegillarca</taxon>
    </lineage>
</organism>
<dbReference type="Gene3D" id="3.90.215.10">
    <property type="entry name" value="Gamma Fibrinogen, chain A, domain 1"/>
    <property type="match status" value="2"/>
</dbReference>
<reference evidence="2 3" key="1">
    <citation type="submission" date="2022-12" db="EMBL/GenBank/DDBJ databases">
        <title>Chromosome-level genome of Tegillarca granosa.</title>
        <authorList>
            <person name="Kim J."/>
        </authorList>
    </citation>
    <scope>NUCLEOTIDE SEQUENCE [LARGE SCALE GENOMIC DNA]</scope>
    <source>
        <strain evidence="2">Teg-2019</strain>
        <tissue evidence="2">Adductor muscle</tissue>
    </source>
</reference>
<dbReference type="InterPro" id="IPR036056">
    <property type="entry name" value="Fibrinogen-like_C"/>
</dbReference>
<dbReference type="PROSITE" id="PS51406">
    <property type="entry name" value="FIBRINOGEN_C_2"/>
    <property type="match status" value="1"/>
</dbReference>
<gene>
    <name evidence="2" type="ORF">KUTeg_010897</name>
</gene>
<dbReference type="NCBIfam" id="NF040941">
    <property type="entry name" value="GGGWT_bact"/>
    <property type="match status" value="2"/>
</dbReference>
<dbReference type="InterPro" id="IPR002181">
    <property type="entry name" value="Fibrinogen_a/b/g_C_dom"/>
</dbReference>
<accession>A0ABQ9F2E0</accession>
<evidence type="ECO:0000259" key="1">
    <source>
        <dbReference type="PROSITE" id="PS51406"/>
    </source>
</evidence>
<dbReference type="Proteomes" id="UP001217089">
    <property type="component" value="Unassembled WGS sequence"/>
</dbReference>
<sequence>MGYLKPYQTSYLKLYNEGYRRNRVYKIYPDGETGFDVYCDMKTDGGGWTVSRFYAHLIKKILIEFKHCFEYSIYQEGSCNIIKPYDCKEWYNKGYRRNRVYKIYPDGKTGFDVYCDMKTDGGGWTVIQRRFNGKTDFYRTWKEYKHGFGKRSEEYWLGKLL</sequence>
<feature type="domain" description="Fibrinogen C-terminal" evidence="1">
    <location>
        <begin position="78"/>
        <end position="161"/>
    </location>
</feature>
<dbReference type="SUPFAM" id="SSF56496">
    <property type="entry name" value="Fibrinogen C-terminal domain-like"/>
    <property type="match status" value="2"/>
</dbReference>
<comment type="caution">
    <text evidence="2">The sequence shown here is derived from an EMBL/GenBank/DDBJ whole genome shotgun (WGS) entry which is preliminary data.</text>
</comment>
<proteinExistence type="predicted"/>